<feature type="domain" description="YbaK/aminoacyl-tRNA synthetase-associated" evidence="1">
    <location>
        <begin position="23"/>
        <end position="141"/>
    </location>
</feature>
<dbReference type="OrthoDB" id="9786549at2"/>
<keyword evidence="3" id="KW-1185">Reference proteome</keyword>
<protein>
    <submittedName>
        <fullName evidence="2">Ala-tRNA(Pro) deacylase</fullName>
    </submittedName>
</protein>
<accession>A0A1N6TPS6</accession>
<dbReference type="GO" id="GO:0002161">
    <property type="term" value="F:aminoacyl-tRNA deacylase activity"/>
    <property type="evidence" value="ECO:0007669"/>
    <property type="project" value="InterPro"/>
</dbReference>
<evidence type="ECO:0000313" key="2">
    <source>
        <dbReference type="EMBL" id="SIQ55382.1"/>
    </source>
</evidence>
<dbReference type="Proteomes" id="UP000186819">
    <property type="component" value="Unassembled WGS sequence"/>
</dbReference>
<dbReference type="PANTHER" id="PTHR30411:SF9">
    <property type="entry name" value="MULTIFUNCTIONAL SER_THR-TRNA DEACYLASE PROXP-Y"/>
    <property type="match status" value="1"/>
</dbReference>
<evidence type="ECO:0000313" key="3">
    <source>
        <dbReference type="Proteomes" id="UP000186819"/>
    </source>
</evidence>
<dbReference type="EMBL" id="FTMD01000005">
    <property type="protein sequence ID" value="SIQ55382.1"/>
    <property type="molecule type" value="Genomic_DNA"/>
</dbReference>
<dbReference type="InterPro" id="IPR036754">
    <property type="entry name" value="YbaK/aa-tRNA-synt-asso_dom_sf"/>
</dbReference>
<proteinExistence type="predicted"/>
<reference evidence="3" key="1">
    <citation type="submission" date="2017-01" db="EMBL/GenBank/DDBJ databases">
        <authorList>
            <person name="Varghese N."/>
            <person name="Submissions S."/>
        </authorList>
    </citation>
    <scope>NUCLEOTIDE SEQUENCE [LARGE SCALE GENOMIC DNA]</scope>
    <source>
        <strain evidence="3">ATCC 51758</strain>
    </source>
</reference>
<evidence type="ECO:0000259" key="1">
    <source>
        <dbReference type="Pfam" id="PF04073"/>
    </source>
</evidence>
<dbReference type="Pfam" id="PF04073">
    <property type="entry name" value="tRNA_edit"/>
    <property type="match status" value="1"/>
</dbReference>
<dbReference type="AlphaFoldDB" id="A0A1N6TPS6"/>
<dbReference type="RefSeq" id="WP_076601765.1">
    <property type="nucleotide sequence ID" value="NZ_FTMD01000005.1"/>
</dbReference>
<dbReference type="InterPro" id="IPR007214">
    <property type="entry name" value="YbaK/aa-tRNA-synth-assoc-dom"/>
</dbReference>
<dbReference type="PANTHER" id="PTHR30411">
    <property type="entry name" value="CYTOPLASMIC PROTEIN"/>
    <property type="match status" value="1"/>
</dbReference>
<name>A0A1N6TPS6_9RHOO</name>
<dbReference type="Gene3D" id="3.90.960.10">
    <property type="entry name" value="YbaK/aminoacyl-tRNA synthetase-associated domain"/>
    <property type="match status" value="1"/>
</dbReference>
<gene>
    <name evidence="2" type="ORF">SAMN05421829_10568</name>
</gene>
<dbReference type="STRING" id="34027.SAMN05421829_10568"/>
<dbReference type="CDD" id="cd04332">
    <property type="entry name" value="YbaK_like"/>
    <property type="match status" value="1"/>
</dbReference>
<dbReference type="SUPFAM" id="SSF55826">
    <property type="entry name" value="YbaK/ProRS associated domain"/>
    <property type="match status" value="1"/>
</dbReference>
<organism evidence="2 3">
    <name type="scientific">Aromatoleum tolulyticum</name>
    <dbReference type="NCBI Taxonomy" id="34027"/>
    <lineage>
        <taxon>Bacteria</taxon>
        <taxon>Pseudomonadati</taxon>
        <taxon>Pseudomonadota</taxon>
        <taxon>Betaproteobacteria</taxon>
        <taxon>Rhodocyclales</taxon>
        <taxon>Rhodocyclaceae</taxon>
        <taxon>Aromatoleum</taxon>
    </lineage>
</organism>
<sequence>MAIPSRVHEYMMEHGLRYDVLSHPHSHSSMDTAHLARIPASSLAKSVVLEDDHGYLMAVLPSTQHVQLGILSRAMHRELRLASESELSELFGDCEAGAVPPLGAVYGMRMIVDESLADEDEIYFEAGDHEKIIQMSRSDFMTMMEMENAERMQFSGRQWRH</sequence>